<sequence length="70" mass="7843">MEVTSSLNNSTLNKTIFRIVGSVLFSQKQTIRLFLSHLQRLSDALVFSSQELKGRQILFIMRPAASLTGC</sequence>
<gene>
    <name evidence="1" type="ORF">MDMS009_165</name>
</gene>
<dbReference type="AlphaFoldDB" id="C0N1Y1"/>
<dbReference type="Proteomes" id="UP000004679">
    <property type="component" value="Unassembled WGS sequence"/>
</dbReference>
<accession>C0N1Y1</accession>
<dbReference type="EMBL" id="GG657883">
    <property type="protein sequence ID" value="EEF81173.1"/>
    <property type="molecule type" value="Genomic_DNA"/>
</dbReference>
<proteinExistence type="predicted"/>
<name>C0N1Y1_9GAMM</name>
<organism evidence="1 2">
    <name type="scientific">Methylophaga thiooxydans DMS010</name>
    <dbReference type="NCBI Taxonomy" id="637616"/>
    <lineage>
        <taxon>Bacteria</taxon>
        <taxon>Pseudomonadati</taxon>
        <taxon>Pseudomonadota</taxon>
        <taxon>Gammaproteobacteria</taxon>
        <taxon>Thiotrichales</taxon>
        <taxon>Piscirickettsiaceae</taxon>
        <taxon>Methylophaga</taxon>
    </lineage>
</organism>
<dbReference type="HOGENOM" id="CLU_2753300_0_0_6"/>
<protein>
    <submittedName>
        <fullName evidence="1">Uncharacterized protein</fullName>
    </submittedName>
</protein>
<evidence type="ECO:0000313" key="2">
    <source>
        <dbReference type="Proteomes" id="UP000004679"/>
    </source>
</evidence>
<reference evidence="1 2" key="1">
    <citation type="journal article" date="2011" name="J. Bacteriol.">
        <title>Draft genome sequence of the chemolithoheterotrophic, halophilic methylotroph Methylophaga thiooxydans DMS010.</title>
        <authorList>
            <person name="Boden R."/>
            <person name="Ferriera S."/>
            <person name="Johnson J."/>
            <person name="Kelly D.P."/>
            <person name="Murrell J.C."/>
            <person name="Schafer H."/>
        </authorList>
    </citation>
    <scope>NUCLEOTIDE SEQUENCE [LARGE SCALE GENOMIC DNA]</scope>
    <source>
        <strain evidence="1 2">DMS010</strain>
    </source>
</reference>
<evidence type="ECO:0000313" key="1">
    <source>
        <dbReference type="EMBL" id="EEF81173.1"/>
    </source>
</evidence>
<keyword evidence="2" id="KW-1185">Reference proteome</keyword>